<proteinExistence type="predicted"/>
<dbReference type="EMBL" id="JBBXJM010000002">
    <property type="protein sequence ID" value="KAL1411448.1"/>
    <property type="molecule type" value="Genomic_DNA"/>
</dbReference>
<reference evidence="1 2" key="1">
    <citation type="submission" date="2023-08" db="EMBL/GenBank/DDBJ databases">
        <title>Annotated Genome Sequence of Vanrija albida AlHP1.</title>
        <authorList>
            <person name="Herzog R."/>
        </authorList>
    </citation>
    <scope>NUCLEOTIDE SEQUENCE [LARGE SCALE GENOMIC DNA]</scope>
    <source>
        <strain evidence="1 2">AlHP1</strain>
    </source>
</reference>
<accession>A0ABR3Q9T7</accession>
<dbReference type="RefSeq" id="XP_069211392.1">
    <property type="nucleotide sequence ID" value="XM_069351006.1"/>
</dbReference>
<organism evidence="1 2">
    <name type="scientific">Vanrija albida</name>
    <dbReference type="NCBI Taxonomy" id="181172"/>
    <lineage>
        <taxon>Eukaryota</taxon>
        <taxon>Fungi</taxon>
        <taxon>Dikarya</taxon>
        <taxon>Basidiomycota</taxon>
        <taxon>Agaricomycotina</taxon>
        <taxon>Tremellomycetes</taxon>
        <taxon>Trichosporonales</taxon>
        <taxon>Trichosporonaceae</taxon>
        <taxon>Vanrija</taxon>
    </lineage>
</organism>
<gene>
    <name evidence="1" type="ORF">Q8F55_002404</name>
</gene>
<dbReference type="GeneID" id="95983447"/>
<keyword evidence="2" id="KW-1185">Reference proteome</keyword>
<comment type="caution">
    <text evidence="1">The sequence shown here is derived from an EMBL/GenBank/DDBJ whole genome shotgun (WGS) entry which is preliminary data.</text>
</comment>
<protein>
    <submittedName>
        <fullName evidence="1">Uncharacterized protein</fullName>
    </submittedName>
</protein>
<name>A0ABR3Q9T7_9TREE</name>
<sequence>MSVLGDLEERWDVYFRQYHLHSCMHAECIWVDGMWYFPEPGRRAATLHMFTPSRQGPLHDFKAILRLPSGKLDPSDTPDGQPNGTIIEQMVWRYIGLDDPNKEWLQDYVAYNLNMVTVDMVVLTPEDSEESA</sequence>
<evidence type="ECO:0000313" key="2">
    <source>
        <dbReference type="Proteomes" id="UP001565368"/>
    </source>
</evidence>
<dbReference type="Proteomes" id="UP001565368">
    <property type="component" value="Unassembled WGS sequence"/>
</dbReference>
<evidence type="ECO:0000313" key="1">
    <source>
        <dbReference type="EMBL" id="KAL1411448.1"/>
    </source>
</evidence>